<organism evidence="1 2">
    <name type="scientific">Sphingomonas naphthae</name>
    <dbReference type="NCBI Taxonomy" id="1813468"/>
    <lineage>
        <taxon>Bacteria</taxon>
        <taxon>Pseudomonadati</taxon>
        <taxon>Pseudomonadota</taxon>
        <taxon>Alphaproteobacteria</taxon>
        <taxon>Sphingomonadales</taxon>
        <taxon>Sphingomonadaceae</taxon>
        <taxon>Sphingomonas</taxon>
    </lineage>
</organism>
<dbReference type="Pfam" id="PF20333">
    <property type="entry name" value="DUF6628"/>
    <property type="match status" value="1"/>
</dbReference>
<gene>
    <name evidence="1" type="ORF">PQ455_08765</name>
</gene>
<protein>
    <submittedName>
        <fullName evidence="1">Uncharacterized protein</fullName>
    </submittedName>
</protein>
<proteinExistence type="predicted"/>
<accession>A0ABY7TPX8</accession>
<sequence length="146" mass="15711">MSDTPELTRLLPIAAPTCHNRRILLFAIRRIAAHGLDDAHAAHAMIGWFGLGFRRPLILLRALMAEMSRVSARKIVVAPCCCNRMTATEAGILSAVDGAVRDPQGAHDMLSELLGVKHCLGALGSAQALGQAFADLGHPFEQEELH</sequence>
<evidence type="ECO:0000313" key="2">
    <source>
        <dbReference type="Proteomes" id="UP001220395"/>
    </source>
</evidence>
<dbReference type="InterPro" id="IPR046736">
    <property type="entry name" value="DUF6628"/>
</dbReference>
<reference evidence="1 2" key="1">
    <citation type="submission" date="2023-02" db="EMBL/GenBank/DDBJ databases">
        <title>Genome sequence of Sphingomonas naphthae.</title>
        <authorList>
            <person name="Kim S."/>
            <person name="Heo J."/>
            <person name="Kwon S.-W."/>
        </authorList>
    </citation>
    <scope>NUCLEOTIDE SEQUENCE [LARGE SCALE GENOMIC DNA]</scope>
    <source>
        <strain evidence="1 2">KACC 18716</strain>
    </source>
</reference>
<name>A0ABY7TPX8_9SPHN</name>
<dbReference type="Proteomes" id="UP001220395">
    <property type="component" value="Chromosome"/>
</dbReference>
<dbReference type="RefSeq" id="WP_273691041.1">
    <property type="nucleotide sequence ID" value="NZ_CP117411.1"/>
</dbReference>
<keyword evidence="2" id="KW-1185">Reference proteome</keyword>
<dbReference type="EMBL" id="CP117411">
    <property type="protein sequence ID" value="WCT75292.1"/>
    <property type="molecule type" value="Genomic_DNA"/>
</dbReference>
<evidence type="ECO:0000313" key="1">
    <source>
        <dbReference type="EMBL" id="WCT75292.1"/>
    </source>
</evidence>